<dbReference type="Gene3D" id="3.90.550.10">
    <property type="entry name" value="Spore Coat Polysaccharide Biosynthesis Protein SpsA, Chain A"/>
    <property type="match status" value="1"/>
</dbReference>
<evidence type="ECO:0000313" key="2">
    <source>
        <dbReference type="EMBL" id="HGB30503.1"/>
    </source>
</evidence>
<dbReference type="Pfam" id="PF00535">
    <property type="entry name" value="Glycos_transf_2"/>
    <property type="match status" value="1"/>
</dbReference>
<comment type="caution">
    <text evidence="2">The sequence shown here is derived from an EMBL/GenBank/DDBJ whole genome shotgun (WGS) entry which is preliminary data.</text>
</comment>
<dbReference type="InterPro" id="IPR029044">
    <property type="entry name" value="Nucleotide-diphossugar_trans"/>
</dbReference>
<gene>
    <name evidence="2" type="ORF">ENV35_01340</name>
</gene>
<dbReference type="SUPFAM" id="SSF53448">
    <property type="entry name" value="Nucleotide-diphospho-sugar transferases"/>
    <property type="match status" value="1"/>
</dbReference>
<evidence type="ECO:0000259" key="1">
    <source>
        <dbReference type="Pfam" id="PF00535"/>
    </source>
</evidence>
<accession>A0A7C3SMM6</accession>
<dbReference type="InterPro" id="IPR001173">
    <property type="entry name" value="Glyco_trans_2-like"/>
</dbReference>
<dbReference type="GO" id="GO:0016740">
    <property type="term" value="F:transferase activity"/>
    <property type="evidence" value="ECO:0007669"/>
    <property type="project" value="UniProtKB-KW"/>
</dbReference>
<feature type="domain" description="Glycosyltransferase 2-like" evidence="1">
    <location>
        <begin position="3"/>
        <end position="128"/>
    </location>
</feature>
<sequence length="243" mass="28731">MISILIPTRGRHERLRSLVKNILNTSLYSESNEICFYADEDDTSTIKELEILSRDFCDVVKFKKGPKVIFSDLWNQCLSIATKDYYMICGDDVVFETQNWDEKVLRVFKDFSDKIVYVGVNDVIHNDGSLAVHGIVHKNWVDALGYLTPKIFIYNYADNWIDDIAKMINRRIFLREVIVRHNHWIVDSTLYDTTYDFNFNNYRRRQLEVDNLYRETLNQRKLDAKKLLDFINNFSTSKKEGVL</sequence>
<dbReference type="AlphaFoldDB" id="A0A7C3SMM6"/>
<keyword evidence="2" id="KW-0808">Transferase</keyword>
<name>A0A7C3SMM6_9BACT</name>
<proteinExistence type="predicted"/>
<protein>
    <submittedName>
        <fullName evidence="2">Glycosyltransferase</fullName>
    </submittedName>
</protein>
<organism evidence="2">
    <name type="scientific">Dictyoglomus turgidum</name>
    <dbReference type="NCBI Taxonomy" id="513050"/>
    <lineage>
        <taxon>Bacteria</taxon>
        <taxon>Pseudomonadati</taxon>
        <taxon>Dictyoglomota</taxon>
        <taxon>Dictyoglomia</taxon>
        <taxon>Dictyoglomales</taxon>
        <taxon>Dictyoglomaceae</taxon>
        <taxon>Dictyoglomus</taxon>
    </lineage>
</organism>
<dbReference type="EMBL" id="DTGA01000036">
    <property type="protein sequence ID" value="HGB30503.1"/>
    <property type="molecule type" value="Genomic_DNA"/>
</dbReference>
<reference evidence="2" key="1">
    <citation type="journal article" date="2020" name="mSystems">
        <title>Genome- and Community-Level Interaction Insights into Carbon Utilization and Element Cycling Functions of Hydrothermarchaeota in Hydrothermal Sediment.</title>
        <authorList>
            <person name="Zhou Z."/>
            <person name="Liu Y."/>
            <person name="Xu W."/>
            <person name="Pan J."/>
            <person name="Luo Z.H."/>
            <person name="Li M."/>
        </authorList>
    </citation>
    <scope>NUCLEOTIDE SEQUENCE [LARGE SCALE GENOMIC DNA]</scope>
    <source>
        <strain evidence="2">SpSt-751</strain>
    </source>
</reference>